<evidence type="ECO:0000313" key="3">
    <source>
        <dbReference type="EMBL" id="QQB19214.1"/>
    </source>
</evidence>
<keyword evidence="4" id="KW-1185">Reference proteome</keyword>
<dbReference type="InterPro" id="IPR013783">
    <property type="entry name" value="Ig-like_fold"/>
</dbReference>
<organism evidence="3 4">
    <name type="scientific">Aeromonas jandaei</name>
    <dbReference type="NCBI Taxonomy" id="650"/>
    <lineage>
        <taxon>Bacteria</taxon>
        <taxon>Pseudomonadati</taxon>
        <taxon>Pseudomonadota</taxon>
        <taxon>Gammaproteobacteria</taxon>
        <taxon>Aeromonadales</taxon>
        <taxon>Aeromonadaceae</taxon>
        <taxon>Aeromonas</taxon>
    </lineage>
</organism>
<proteinExistence type="predicted"/>
<dbReference type="Gene3D" id="2.60.40.10">
    <property type="entry name" value="Immunoglobulins"/>
    <property type="match status" value="1"/>
</dbReference>
<gene>
    <name evidence="3" type="ORF">I6H43_17055</name>
</gene>
<dbReference type="SUPFAM" id="SSF55486">
    <property type="entry name" value="Metalloproteases ('zincins'), catalytic domain"/>
    <property type="match status" value="1"/>
</dbReference>
<evidence type="ECO:0000313" key="4">
    <source>
        <dbReference type="Proteomes" id="UP000595481"/>
    </source>
</evidence>
<dbReference type="PANTHER" id="PTHR11905">
    <property type="entry name" value="ADAM A DISINTEGRIN AND METALLOPROTEASE DOMAIN"/>
    <property type="match status" value="1"/>
</dbReference>
<accession>A0A7T4A8F1</accession>
<keyword evidence="2" id="KW-0732">Signal</keyword>
<sequence>MKYGLTLFISCLAMPVLASPEWLFQDAKTAANVAFDVRADEVKVVVPEPPFATGELPSSLSLPLTDGRIVTFSLHPNALLPPALALRYPAIKTYSGSAADDPRSSGRFDLTPQGFHGMFTYRGKTFYIDPLFDGTSYAVYTQQESWRRLDDDEVLSSQLGAQAARSVLVSGNQRKRYTIAISATGEYTQFHGGTKAAALAAIATLLNRVNEVYRRDVGAEFQLAADTDKVIFTDPATDPFTNSTQDLTINQTQQALLLSSGFDVGHVLTTSGGGLATLGALCNPFSRSQGMTGSPQPTGDAFYIDYVAHELGHQMGAEHSFNGTSGSCGSGREASSAWEPGSGSSIMAYAGICGDEDLQSNSSPFFHSKSIEQIRTKMASQPSCGTNLVLSNNAPVVDAGVDRVIPANTAFTLSGSAVDLDGNPLSYSWEELDLGTASTGAATMVDDGSRPLFRMLSPTQSPSRSLPAMSSLIAGVLARGEAWPTTSRDLHFRLAVRDGQGAVSSDEMVVQVVNTGAIFAITAPLAGKMVAGATQTLSWNVAGTNQAPINCQKVDVALTQDSGSNWTTLVAGVPNSGSASITLPTPLASGALLRLSCSDNIFFALNAATRASSASDSSTGSTTTVSSGSSGGGGGGGSVDPLWLVLMAGGLLWRRRCA</sequence>
<dbReference type="InterPro" id="IPR024079">
    <property type="entry name" value="MetalloPept_cat_dom_sf"/>
</dbReference>
<dbReference type="Gene3D" id="3.40.390.10">
    <property type="entry name" value="Collagenase (Catalytic Domain)"/>
    <property type="match status" value="1"/>
</dbReference>
<name>A0A7T4A8F1_AERJA</name>
<dbReference type="Proteomes" id="UP000595481">
    <property type="component" value="Chromosome"/>
</dbReference>
<dbReference type="Pfam" id="PF13583">
    <property type="entry name" value="Reprolysin_4"/>
    <property type="match status" value="1"/>
</dbReference>
<feature type="signal peptide" evidence="2">
    <location>
        <begin position="1"/>
        <end position="18"/>
    </location>
</feature>
<feature type="chain" id="PRO_5046101046" description="Peptidase M12B domain-containing protein" evidence="2">
    <location>
        <begin position="19"/>
        <end position="658"/>
    </location>
</feature>
<feature type="compositionally biased region" description="Low complexity" evidence="1">
    <location>
        <begin position="613"/>
        <end position="628"/>
    </location>
</feature>
<dbReference type="EMBL" id="CP066092">
    <property type="protein sequence ID" value="QQB19214.1"/>
    <property type="molecule type" value="Genomic_DNA"/>
</dbReference>
<dbReference type="RefSeq" id="WP_042031536.1">
    <property type="nucleotide sequence ID" value="NZ_CAWMFX010000027.1"/>
</dbReference>
<feature type="region of interest" description="Disordered" evidence="1">
    <location>
        <begin position="613"/>
        <end position="635"/>
    </location>
</feature>
<evidence type="ECO:0000256" key="2">
    <source>
        <dbReference type="SAM" id="SignalP"/>
    </source>
</evidence>
<dbReference type="GeneID" id="69553020"/>
<evidence type="ECO:0000256" key="1">
    <source>
        <dbReference type="SAM" id="MobiDB-lite"/>
    </source>
</evidence>
<protein>
    <recommendedName>
        <fullName evidence="5">Peptidase M12B domain-containing protein</fullName>
    </recommendedName>
</protein>
<evidence type="ECO:0008006" key="5">
    <source>
        <dbReference type="Google" id="ProtNLM"/>
    </source>
</evidence>
<dbReference type="PANTHER" id="PTHR11905:SF159">
    <property type="entry name" value="ADAM METALLOPROTEASE"/>
    <property type="match status" value="1"/>
</dbReference>
<reference evidence="3 4" key="1">
    <citation type="submission" date="2020-12" db="EMBL/GenBank/DDBJ databases">
        <title>FDA dAtabase for Regulatory Grade micrObial Sequences (FDA-ARGOS): Supporting development and validation of Infectious Disease Dx tests.</title>
        <authorList>
            <person name="Sproer C."/>
            <person name="Gronow S."/>
            <person name="Severitt S."/>
            <person name="Schroder I."/>
            <person name="Tallon L."/>
            <person name="Sadzewicz L."/>
            <person name="Zhao X."/>
            <person name="Boylan J."/>
            <person name="Ott S."/>
            <person name="Bowen H."/>
            <person name="Vavikolanu K."/>
            <person name="Mehta A."/>
            <person name="Aluvathingal J."/>
            <person name="Nadendla S."/>
            <person name="Lowell S."/>
            <person name="Myers T."/>
            <person name="Yan Y."/>
            <person name="Sichtig H."/>
        </authorList>
    </citation>
    <scope>NUCLEOTIDE SEQUENCE [LARGE SCALE GENOMIC DNA]</scope>
    <source>
        <strain evidence="3 4">FDAARGOS_986</strain>
    </source>
</reference>